<dbReference type="eggNOG" id="KOG0017">
    <property type="taxonomic scope" value="Eukaryota"/>
</dbReference>
<name>A0A0D2ZY66_BRAOL</name>
<evidence type="ECO:0000313" key="2">
    <source>
        <dbReference type="EnsemblPlants" id="Bo07905s010.1"/>
    </source>
</evidence>
<feature type="domain" description="Retrovirus-related Pol polyprotein from transposon TNT 1-94-like beta-barrel" evidence="1">
    <location>
        <begin position="48"/>
        <end position="115"/>
    </location>
</feature>
<evidence type="ECO:0000259" key="1">
    <source>
        <dbReference type="Pfam" id="PF22936"/>
    </source>
</evidence>
<dbReference type="Gramene" id="Bo07905s010.1">
    <property type="protein sequence ID" value="Bo07905s010.1"/>
    <property type="gene ID" value="Bo07905s010"/>
</dbReference>
<evidence type="ECO:0000313" key="3">
    <source>
        <dbReference type="Proteomes" id="UP000032141"/>
    </source>
</evidence>
<dbReference type="InterPro" id="IPR054722">
    <property type="entry name" value="PolX-like_BBD"/>
</dbReference>
<reference evidence="2" key="2">
    <citation type="submission" date="2015-06" db="UniProtKB">
        <authorList>
            <consortium name="EnsemblPlants"/>
        </authorList>
    </citation>
    <scope>IDENTIFICATION</scope>
</reference>
<protein>
    <recommendedName>
        <fullName evidence="1">Retrovirus-related Pol polyprotein from transposon TNT 1-94-like beta-barrel domain-containing protein</fullName>
    </recommendedName>
</protein>
<accession>A0A0D2ZY66</accession>
<organism evidence="2 3">
    <name type="scientific">Brassica oleracea var. oleracea</name>
    <dbReference type="NCBI Taxonomy" id="109376"/>
    <lineage>
        <taxon>Eukaryota</taxon>
        <taxon>Viridiplantae</taxon>
        <taxon>Streptophyta</taxon>
        <taxon>Embryophyta</taxon>
        <taxon>Tracheophyta</taxon>
        <taxon>Spermatophyta</taxon>
        <taxon>Magnoliopsida</taxon>
        <taxon>eudicotyledons</taxon>
        <taxon>Gunneridae</taxon>
        <taxon>Pentapetalae</taxon>
        <taxon>rosids</taxon>
        <taxon>malvids</taxon>
        <taxon>Brassicales</taxon>
        <taxon>Brassicaceae</taxon>
        <taxon>Brassiceae</taxon>
        <taxon>Brassica</taxon>
    </lineage>
</organism>
<sequence length="190" mass="21324">MGLREQEEEGRADDPITRKEWRVFMERVQALAASKKHDVQSGALKPIVIDSGASHHMISDWRLISEIKAATGSVMIANGAMIPIEGVGKLKLFEKDTTAFYMPRFTSYLLAVKKATIDLDCQVVFRPDEVEFQDLKTGRVIGRGDSKNQLYHLQMAKNSKLLDSVCLSNAVDRCESMTWHARLGHPHARA</sequence>
<dbReference type="OMA" id="QSATICK"/>
<dbReference type="Proteomes" id="UP000032141">
    <property type="component" value="Unassembled WGS sequence"/>
</dbReference>
<dbReference type="EnsemblPlants" id="Bo07905s010.1">
    <property type="protein sequence ID" value="Bo07905s010.1"/>
    <property type="gene ID" value="Bo07905s010"/>
</dbReference>
<dbReference type="AlphaFoldDB" id="A0A0D2ZY66"/>
<dbReference type="STRING" id="109376.A0A0D2ZY66"/>
<dbReference type="Pfam" id="PF22936">
    <property type="entry name" value="Pol_BBD"/>
    <property type="match status" value="1"/>
</dbReference>
<reference evidence="2" key="1">
    <citation type="journal article" date="2014" name="Genome Biol.">
        <title>Transcriptome and methylome profiling reveals relics of genome dominance in the mesopolyploid Brassica oleracea.</title>
        <authorList>
            <person name="Parkin I.A."/>
            <person name="Koh C."/>
            <person name="Tang H."/>
            <person name="Robinson S.J."/>
            <person name="Kagale S."/>
            <person name="Clarke W.E."/>
            <person name="Town C.D."/>
            <person name="Nixon J."/>
            <person name="Krishnakumar V."/>
            <person name="Bidwell S.L."/>
            <person name="Denoeud F."/>
            <person name="Belcram H."/>
            <person name="Links M.G."/>
            <person name="Just J."/>
            <person name="Clarke C."/>
            <person name="Bender T."/>
            <person name="Huebert T."/>
            <person name="Mason A.S."/>
            <person name="Pires J.C."/>
            <person name="Barker G."/>
            <person name="Moore J."/>
            <person name="Walley P.G."/>
            <person name="Manoli S."/>
            <person name="Batley J."/>
            <person name="Edwards D."/>
            <person name="Nelson M.N."/>
            <person name="Wang X."/>
            <person name="Paterson A.H."/>
            <person name="King G."/>
            <person name="Bancroft I."/>
            <person name="Chalhoub B."/>
            <person name="Sharpe A.G."/>
        </authorList>
    </citation>
    <scope>NUCLEOTIDE SEQUENCE [LARGE SCALE GENOMIC DNA]</scope>
    <source>
        <strain evidence="2">cv. TO1000</strain>
    </source>
</reference>
<proteinExistence type="predicted"/>
<dbReference type="HOGENOM" id="CLU_123144_0_0_1"/>
<keyword evidence="3" id="KW-1185">Reference proteome</keyword>